<dbReference type="SMART" id="SM01001">
    <property type="entry name" value="AIRC"/>
    <property type="match status" value="1"/>
</dbReference>
<dbReference type="InterPro" id="IPR000031">
    <property type="entry name" value="PurE_dom"/>
</dbReference>
<keyword evidence="3" id="KW-1185">Reference proteome</keyword>
<dbReference type="Pfam" id="PF00731">
    <property type="entry name" value="AIRC"/>
    <property type="match status" value="1"/>
</dbReference>
<comment type="caution">
    <text evidence="2">The sequence shown here is derived from an EMBL/GenBank/DDBJ whole genome shotgun (WGS) entry which is preliminary data.</text>
</comment>
<evidence type="ECO:0000313" key="3">
    <source>
        <dbReference type="Proteomes" id="UP000295066"/>
    </source>
</evidence>
<organism evidence="2 3">
    <name type="scientific">Aminivibrio pyruvatiphilus</name>
    <dbReference type="NCBI Taxonomy" id="1005740"/>
    <lineage>
        <taxon>Bacteria</taxon>
        <taxon>Thermotogati</taxon>
        <taxon>Synergistota</taxon>
        <taxon>Synergistia</taxon>
        <taxon>Synergistales</taxon>
        <taxon>Aminobacteriaceae</taxon>
        <taxon>Aminivibrio</taxon>
    </lineage>
</organism>
<sequence>MDEHSLLSLIRRVKDGDLDENELVRQIRAMPFRDLGEVKFDTHRALRKGFGEIVYCPGKSDSQIESIASALAGTEDNILFSRATAHQYGIVRSHLQDAVFHEKARIIGAKRKDYPACEGLTVITAGSSDVPVAEEAAVTAEYMGCTVERLYDVGVAGLHRLLAHVDVLQRSRAIVAVAGMEGALPSVVGGLVSCPVVAVPTSTGYGANLGGIAPLLTMLNSCASGVSVMNIDNGLGAGYFAALVVRQSK</sequence>
<evidence type="ECO:0000313" key="2">
    <source>
        <dbReference type="EMBL" id="TDY58009.1"/>
    </source>
</evidence>
<protein>
    <recommendedName>
        <fullName evidence="1">PurE domain-containing protein</fullName>
    </recommendedName>
</protein>
<dbReference type="Gene3D" id="3.40.50.1970">
    <property type="match status" value="1"/>
</dbReference>
<dbReference type="SUPFAM" id="SSF52255">
    <property type="entry name" value="N5-CAIR mutase (phosphoribosylaminoimidazole carboxylase, PurE)"/>
    <property type="match status" value="1"/>
</dbReference>
<dbReference type="GO" id="GO:0016787">
    <property type="term" value="F:hydrolase activity"/>
    <property type="evidence" value="ECO:0007669"/>
    <property type="project" value="InterPro"/>
</dbReference>
<dbReference type="Proteomes" id="UP000295066">
    <property type="component" value="Unassembled WGS sequence"/>
</dbReference>
<dbReference type="PANTHER" id="PTHR43064:SF1">
    <property type="entry name" value="SLL1489 PROTEIN"/>
    <property type="match status" value="1"/>
</dbReference>
<gene>
    <name evidence="2" type="ORF">C8D99_11527</name>
</gene>
<name>A0A4R8M3I9_9BACT</name>
<feature type="domain" description="PurE" evidence="1">
    <location>
        <begin position="118"/>
        <end position="249"/>
    </location>
</feature>
<proteinExistence type="predicted"/>
<dbReference type="RefSeq" id="WP_133958154.1">
    <property type="nucleotide sequence ID" value="NZ_SORI01000015.1"/>
</dbReference>
<dbReference type="GO" id="GO:0006189">
    <property type="term" value="P:'de novo' IMP biosynthetic process"/>
    <property type="evidence" value="ECO:0007669"/>
    <property type="project" value="InterPro"/>
</dbReference>
<dbReference type="PANTHER" id="PTHR43064">
    <property type="entry name" value="PHOSPHORIBOSYLAMINOIMIDAZOLE CARBOXYLASE-RELATED"/>
    <property type="match status" value="1"/>
</dbReference>
<dbReference type="AlphaFoldDB" id="A0A4R8M3I9"/>
<accession>A0A4R8M3I9</accession>
<evidence type="ECO:0000259" key="1">
    <source>
        <dbReference type="SMART" id="SM01001"/>
    </source>
</evidence>
<dbReference type="EMBL" id="SORI01000015">
    <property type="protein sequence ID" value="TDY58009.1"/>
    <property type="molecule type" value="Genomic_DNA"/>
</dbReference>
<dbReference type="InterPro" id="IPR039476">
    <property type="entry name" value="P2CMN_synthase_LarB"/>
</dbReference>
<dbReference type="OrthoDB" id="9782511at2"/>
<dbReference type="NCBIfam" id="NF033503">
    <property type="entry name" value="LarB"/>
    <property type="match status" value="1"/>
</dbReference>
<reference evidence="2 3" key="1">
    <citation type="submission" date="2019-03" db="EMBL/GenBank/DDBJ databases">
        <title>Genomic Encyclopedia of Type Strains, Phase IV (KMG-IV): sequencing the most valuable type-strain genomes for metagenomic binning, comparative biology and taxonomic classification.</title>
        <authorList>
            <person name="Goeker M."/>
        </authorList>
    </citation>
    <scope>NUCLEOTIDE SEQUENCE [LARGE SCALE GENOMIC DNA]</scope>
    <source>
        <strain evidence="2 3">DSM 25964</strain>
    </source>
</reference>